<accession>A0AAD5BRT6</accession>
<dbReference type="GO" id="GO:0030170">
    <property type="term" value="F:pyridoxal phosphate binding"/>
    <property type="evidence" value="ECO:0007669"/>
    <property type="project" value="InterPro"/>
</dbReference>
<comment type="caution">
    <text evidence="2">The sequence shown here is derived from an EMBL/GenBank/DDBJ whole genome shotgun (WGS) entry which is preliminary data.</text>
</comment>
<protein>
    <submittedName>
        <fullName evidence="2">Uncharacterized protein</fullName>
    </submittedName>
</protein>
<sequence>IKRKIGDMFDVETKIQNDLRSQLSLSKPEKSEHKTNYEHLHNSNLQVRVVQICKSLGDKNFRVLKDYIVRCKNTIKKVCKPCINQISTATKPYIDKARETLAPYRQEALITHGKFLESTTKYHHQARTLYKDGKSLDLYNESRTQRRIYNTKPVVHISFASLPGMWESTPVNGFSKVSAMVGSRLGWIYCWS</sequence>
<dbReference type="Gene3D" id="3.40.640.10">
    <property type="entry name" value="Type I PLP-dependent aspartate aminotransferase-like (Major domain)"/>
    <property type="match status" value="1"/>
</dbReference>
<evidence type="ECO:0000313" key="2">
    <source>
        <dbReference type="EMBL" id="KAI7728491.1"/>
    </source>
</evidence>
<dbReference type="GO" id="GO:0003824">
    <property type="term" value="F:catalytic activity"/>
    <property type="evidence" value="ECO:0007669"/>
    <property type="project" value="InterPro"/>
</dbReference>
<proteinExistence type="predicted"/>
<dbReference type="EMBL" id="JAMZMK010011202">
    <property type="protein sequence ID" value="KAI7728491.1"/>
    <property type="molecule type" value="Genomic_DNA"/>
</dbReference>
<feature type="non-terminal residue" evidence="2">
    <location>
        <position position="192"/>
    </location>
</feature>
<dbReference type="InterPro" id="IPR015421">
    <property type="entry name" value="PyrdxlP-dep_Trfase_major"/>
</dbReference>
<dbReference type="PROSITE" id="PS00105">
    <property type="entry name" value="AA_TRANSFER_CLASS_1"/>
    <property type="match status" value="1"/>
</dbReference>
<dbReference type="InterPro" id="IPR004838">
    <property type="entry name" value="NHTrfase_class1_PyrdxlP-BS"/>
</dbReference>
<keyword evidence="1" id="KW-0663">Pyridoxal phosphate</keyword>
<gene>
    <name evidence="2" type="ORF">M8C21_011444</name>
</gene>
<evidence type="ECO:0000256" key="1">
    <source>
        <dbReference type="ARBA" id="ARBA00022898"/>
    </source>
</evidence>
<dbReference type="AlphaFoldDB" id="A0AAD5BRT6"/>
<name>A0AAD5BRT6_AMBAR</name>
<dbReference type="Proteomes" id="UP001206925">
    <property type="component" value="Unassembled WGS sequence"/>
</dbReference>
<evidence type="ECO:0000313" key="3">
    <source>
        <dbReference type="Proteomes" id="UP001206925"/>
    </source>
</evidence>
<reference evidence="2" key="1">
    <citation type="submission" date="2022-06" db="EMBL/GenBank/DDBJ databases">
        <title>Uncovering the hologenomic basis of an extraordinary plant invasion.</title>
        <authorList>
            <person name="Bieker V.C."/>
            <person name="Martin M.D."/>
            <person name="Gilbert T."/>
            <person name="Hodgins K."/>
            <person name="Battlay P."/>
            <person name="Petersen B."/>
            <person name="Wilson J."/>
        </authorList>
    </citation>
    <scope>NUCLEOTIDE SEQUENCE</scope>
    <source>
        <strain evidence="2">AA19_3_7</strain>
        <tissue evidence="2">Leaf</tissue>
    </source>
</reference>
<organism evidence="2 3">
    <name type="scientific">Ambrosia artemisiifolia</name>
    <name type="common">Common ragweed</name>
    <dbReference type="NCBI Taxonomy" id="4212"/>
    <lineage>
        <taxon>Eukaryota</taxon>
        <taxon>Viridiplantae</taxon>
        <taxon>Streptophyta</taxon>
        <taxon>Embryophyta</taxon>
        <taxon>Tracheophyta</taxon>
        <taxon>Spermatophyta</taxon>
        <taxon>Magnoliopsida</taxon>
        <taxon>eudicotyledons</taxon>
        <taxon>Gunneridae</taxon>
        <taxon>Pentapetalae</taxon>
        <taxon>asterids</taxon>
        <taxon>campanulids</taxon>
        <taxon>Asterales</taxon>
        <taxon>Asteraceae</taxon>
        <taxon>Asteroideae</taxon>
        <taxon>Heliantheae alliance</taxon>
        <taxon>Heliantheae</taxon>
        <taxon>Ambrosia</taxon>
    </lineage>
</organism>
<keyword evidence="3" id="KW-1185">Reference proteome</keyword>